<dbReference type="AlphaFoldDB" id="U4LC34"/>
<accession>U4LC34</accession>
<organism evidence="2 3">
    <name type="scientific">Pyronema omphalodes (strain CBS 100304)</name>
    <name type="common">Pyronema confluens</name>
    <dbReference type="NCBI Taxonomy" id="1076935"/>
    <lineage>
        <taxon>Eukaryota</taxon>
        <taxon>Fungi</taxon>
        <taxon>Dikarya</taxon>
        <taxon>Ascomycota</taxon>
        <taxon>Pezizomycotina</taxon>
        <taxon>Pezizomycetes</taxon>
        <taxon>Pezizales</taxon>
        <taxon>Pyronemataceae</taxon>
        <taxon>Pyronema</taxon>
    </lineage>
</organism>
<dbReference type="EMBL" id="HF935661">
    <property type="protein sequence ID" value="CCX11983.1"/>
    <property type="molecule type" value="Genomic_DNA"/>
</dbReference>
<feature type="compositionally biased region" description="Low complexity" evidence="1">
    <location>
        <begin position="61"/>
        <end position="70"/>
    </location>
</feature>
<evidence type="ECO:0000313" key="2">
    <source>
        <dbReference type="EMBL" id="CCX11983.1"/>
    </source>
</evidence>
<keyword evidence="3" id="KW-1185">Reference proteome</keyword>
<dbReference type="OrthoDB" id="5289915at2759"/>
<proteinExistence type="predicted"/>
<reference evidence="2 3" key="1">
    <citation type="journal article" date="2013" name="PLoS Genet.">
        <title>The genome and development-dependent transcriptomes of Pyronema confluens: a window into fungal evolution.</title>
        <authorList>
            <person name="Traeger S."/>
            <person name="Altegoer F."/>
            <person name="Freitag M."/>
            <person name="Gabaldon T."/>
            <person name="Kempken F."/>
            <person name="Kumar A."/>
            <person name="Marcet-Houben M."/>
            <person name="Poggeler S."/>
            <person name="Stajich J.E."/>
            <person name="Nowrousian M."/>
        </authorList>
    </citation>
    <scope>NUCLEOTIDE SEQUENCE [LARGE SCALE GENOMIC DNA]</scope>
    <source>
        <strain evidence="3">CBS 100304</strain>
        <tissue evidence="2">Vegetative mycelium</tissue>
    </source>
</reference>
<protein>
    <submittedName>
        <fullName evidence="2">Uncharacterized protein</fullName>
    </submittedName>
</protein>
<gene>
    <name evidence="2" type="ORF">PCON_11577</name>
</gene>
<name>U4LC34_PYROM</name>
<feature type="compositionally biased region" description="Polar residues" evidence="1">
    <location>
        <begin position="1"/>
        <end position="10"/>
    </location>
</feature>
<feature type="compositionally biased region" description="Polar residues" evidence="1">
    <location>
        <begin position="19"/>
        <end position="39"/>
    </location>
</feature>
<evidence type="ECO:0000313" key="3">
    <source>
        <dbReference type="Proteomes" id="UP000018144"/>
    </source>
</evidence>
<dbReference type="Proteomes" id="UP000018144">
    <property type="component" value="Unassembled WGS sequence"/>
</dbReference>
<evidence type="ECO:0000256" key="1">
    <source>
        <dbReference type="SAM" id="MobiDB-lite"/>
    </source>
</evidence>
<feature type="region of interest" description="Disordered" evidence="1">
    <location>
        <begin position="1"/>
        <end position="70"/>
    </location>
</feature>
<sequence>MSNSSNNQLPTAIRGGTGVTPTPANSYTNPDSKFASNGLSGMFESKSEGKNDSWMNTKPRVGGTNTNGVVNSGDSILGKIAERVKDTLGTSK</sequence>